<keyword evidence="2" id="KW-1185">Reference proteome</keyword>
<evidence type="ECO:0000313" key="1">
    <source>
        <dbReference type="EMBL" id="QDT39187.1"/>
    </source>
</evidence>
<dbReference type="KEGG" id="svp:Pan189_35900"/>
<organism evidence="1 2">
    <name type="scientific">Stratiformator vulcanicus</name>
    <dbReference type="NCBI Taxonomy" id="2527980"/>
    <lineage>
        <taxon>Bacteria</taxon>
        <taxon>Pseudomonadati</taxon>
        <taxon>Planctomycetota</taxon>
        <taxon>Planctomycetia</taxon>
        <taxon>Planctomycetales</taxon>
        <taxon>Planctomycetaceae</taxon>
        <taxon>Stratiformator</taxon>
    </lineage>
</organism>
<sequence>MAARALSREILIRRVTEYAADPEAVFTVMDFAQRQRTAPATILK</sequence>
<reference evidence="1 2" key="1">
    <citation type="submission" date="2019-02" db="EMBL/GenBank/DDBJ databases">
        <title>Deep-cultivation of Planctomycetes and their phenomic and genomic characterization uncovers novel biology.</title>
        <authorList>
            <person name="Wiegand S."/>
            <person name="Jogler M."/>
            <person name="Boedeker C."/>
            <person name="Pinto D."/>
            <person name="Vollmers J."/>
            <person name="Rivas-Marin E."/>
            <person name="Kohn T."/>
            <person name="Peeters S.H."/>
            <person name="Heuer A."/>
            <person name="Rast P."/>
            <person name="Oberbeckmann S."/>
            <person name="Bunk B."/>
            <person name="Jeske O."/>
            <person name="Meyerdierks A."/>
            <person name="Storesund J.E."/>
            <person name="Kallscheuer N."/>
            <person name="Luecker S."/>
            <person name="Lage O.M."/>
            <person name="Pohl T."/>
            <person name="Merkel B.J."/>
            <person name="Hornburger P."/>
            <person name="Mueller R.-W."/>
            <person name="Bruemmer F."/>
            <person name="Labrenz M."/>
            <person name="Spormann A.M."/>
            <person name="Op den Camp H."/>
            <person name="Overmann J."/>
            <person name="Amann R."/>
            <person name="Jetten M.S.M."/>
            <person name="Mascher T."/>
            <person name="Medema M.H."/>
            <person name="Devos D.P."/>
            <person name="Kaster A.-K."/>
            <person name="Ovreas L."/>
            <person name="Rohde M."/>
            <person name="Galperin M.Y."/>
            <person name="Jogler C."/>
        </authorList>
    </citation>
    <scope>NUCLEOTIDE SEQUENCE [LARGE SCALE GENOMIC DNA]</scope>
    <source>
        <strain evidence="1 2">Pan189</strain>
    </source>
</reference>
<evidence type="ECO:0000313" key="2">
    <source>
        <dbReference type="Proteomes" id="UP000317318"/>
    </source>
</evidence>
<dbReference type="EMBL" id="CP036268">
    <property type="protein sequence ID" value="QDT39187.1"/>
    <property type="molecule type" value="Genomic_DNA"/>
</dbReference>
<dbReference type="AlphaFoldDB" id="A0A517R5L6"/>
<gene>
    <name evidence="1" type="ORF">Pan189_35900</name>
</gene>
<dbReference type="RefSeq" id="WP_310820706.1">
    <property type="nucleotide sequence ID" value="NZ_CP036268.1"/>
</dbReference>
<dbReference type="Proteomes" id="UP000317318">
    <property type="component" value="Chromosome"/>
</dbReference>
<proteinExistence type="predicted"/>
<accession>A0A517R5L6</accession>
<protein>
    <submittedName>
        <fullName evidence="1">Uncharacterized protein</fullName>
    </submittedName>
</protein>
<name>A0A517R5L6_9PLAN</name>